<name>A0ACB7CC94_9ASCO</name>
<reference evidence="1 2" key="1">
    <citation type="journal article" date="2021" name="Commun. Biol.">
        <title>Genomic insights into the host specific adaptation of the Pneumocystis genus.</title>
        <authorList>
            <person name="Cisse O.H."/>
            <person name="Ma L."/>
            <person name="Dekker J.P."/>
            <person name="Khil P.P."/>
            <person name="Youn J.-H."/>
            <person name="Brenchley J.M."/>
            <person name="Blair R."/>
            <person name="Pahar B."/>
            <person name="Chabe M."/>
            <person name="Van Rompay K.K.A."/>
            <person name="Keesler R."/>
            <person name="Sukura A."/>
            <person name="Hirsch V."/>
            <person name="Kutty G."/>
            <person name="Liu Y."/>
            <person name="Peng L."/>
            <person name="Chen J."/>
            <person name="Song J."/>
            <person name="Weissenbacher-Lang C."/>
            <person name="Xu J."/>
            <person name="Upham N.S."/>
            <person name="Stajich J.E."/>
            <person name="Cuomo C.A."/>
            <person name="Cushion M.T."/>
            <person name="Kovacs J.A."/>
        </authorList>
    </citation>
    <scope>NUCLEOTIDE SEQUENCE [LARGE SCALE GENOMIC DNA]</scope>
    <source>
        <strain evidence="1 2">RABM</strain>
    </source>
</reference>
<sequence>MPYMPPACISHAGISKDADAGIKYEYIKRMIEYNSAKGVVFQEKGLCISQIRQEIGVESPQDVCKKMQIKDEKRSKDGECIEEEVYERERDVYNVEIFENMGKNRAYKAENNAYMAKNSRSENNAYTRTQNEECIMNMPFGLWAEGWVNDWNSIKQKSQTTSFSSPLYILSSISSPPFHASGEKTGDFAGKSPTESSYLRKVSSTPSFSSISTINSENEEYMKKNATPRMVRKKSGELVKSSLKGEKQGSSQSISSMPILHKNVQFATKLEQVRHFSQAEKPTAVSAEASPRGKYCRKMGFECDLYEEYQERFEETQWDEMEKHELVIEFANFHEKKMLCLSQNVQLENVYLSSNKRNLLGKVAVKNLAFEKSVGVRFTMDHWQTISEVNAEYADDMSKNQCDGFDRFVFNIKLHELVNIQDKILYLCIRYRILGEEFWDNNSGMNYQIEFRKKLKANTQSCPTYRPVFSTDFNLENNMNSDSGNYLTTYELYRNKPSYSSFASNNLTIPHSFLRKKQYSNNIFSSRYDFSASLTAAIEASNNMNYDKNKNLKINRDDSFNTSTKNAYLYSSDSILMKKTSVTDGQSNISFKDNVSDTLSLNDIKSDASFKENNVTNNLFNDSFKPSVDSVSYKNFINNYCFVSTIFFVFYISYMFNSFQFRGSDKMITQNIDSKFHINENLTHDLTSDKKTISSDSLSFSTESGSLPSFSSDKSLFYPQLPLTSISSSDSVPLNISKPPSESRTSIDLHYNHLVKPSLSLETPGNTLTAIRT</sequence>
<comment type="caution">
    <text evidence="1">The sequence shown here is derived from an EMBL/GenBank/DDBJ whole genome shotgun (WGS) entry which is preliminary data.</text>
</comment>
<keyword evidence="2" id="KW-1185">Reference proteome</keyword>
<organism evidence="1 2">
    <name type="scientific">Pneumocystis oryctolagi</name>
    <dbReference type="NCBI Taxonomy" id="42067"/>
    <lineage>
        <taxon>Eukaryota</taxon>
        <taxon>Fungi</taxon>
        <taxon>Dikarya</taxon>
        <taxon>Ascomycota</taxon>
        <taxon>Taphrinomycotina</taxon>
        <taxon>Pneumocystomycetes</taxon>
        <taxon>Pneumocystaceae</taxon>
        <taxon>Pneumocystis</taxon>
    </lineage>
</organism>
<dbReference type="EMBL" id="JABTEG010000007">
    <property type="protein sequence ID" value="KAG4304563.1"/>
    <property type="molecule type" value="Genomic_DNA"/>
</dbReference>
<accession>A0ACB7CC94</accession>
<protein>
    <submittedName>
        <fullName evidence="1">Uncharacterized protein</fullName>
    </submittedName>
</protein>
<evidence type="ECO:0000313" key="2">
    <source>
        <dbReference type="Proteomes" id="UP000768646"/>
    </source>
</evidence>
<dbReference type="Proteomes" id="UP000768646">
    <property type="component" value="Unassembled WGS sequence"/>
</dbReference>
<proteinExistence type="predicted"/>
<gene>
    <name evidence="1" type="ORF">PORY_001956</name>
</gene>
<evidence type="ECO:0000313" key="1">
    <source>
        <dbReference type="EMBL" id="KAG4304563.1"/>
    </source>
</evidence>